<name>A0A6C1DWE3_SACPS</name>
<feature type="repeat" description="TPR" evidence="2">
    <location>
        <begin position="216"/>
        <end position="249"/>
    </location>
</feature>
<evidence type="ECO:0000313" key="5">
    <source>
        <dbReference type="Proteomes" id="UP000501346"/>
    </source>
</evidence>
<accession>A0A6C1DWE3</accession>
<evidence type="ECO:0000313" key="4">
    <source>
        <dbReference type="EMBL" id="QID80534.1"/>
    </source>
</evidence>
<keyword evidence="3" id="KW-0256">Endoplasmic reticulum</keyword>
<organism evidence="4 5">
    <name type="scientific">Saccharomyces pastorianus</name>
    <name type="common">Lager yeast</name>
    <name type="synonym">Saccharomyces cerevisiae x Saccharomyces eubayanus</name>
    <dbReference type="NCBI Taxonomy" id="27292"/>
    <lineage>
        <taxon>Eukaryota</taxon>
        <taxon>Fungi</taxon>
        <taxon>Dikarya</taxon>
        <taxon>Ascomycota</taxon>
        <taxon>Saccharomycotina</taxon>
        <taxon>Saccharomycetes</taxon>
        <taxon>Saccharomycetales</taxon>
        <taxon>Saccharomycetaceae</taxon>
        <taxon>Saccharomyces</taxon>
    </lineage>
</organism>
<gene>
    <name evidence="4" type="primary">EMC2_1</name>
    <name evidence="4" type="ORF">GRS66_002872</name>
</gene>
<evidence type="ECO:0000256" key="2">
    <source>
        <dbReference type="PROSITE-ProRule" id="PRU00339"/>
    </source>
</evidence>
<dbReference type="PROSITE" id="PS50005">
    <property type="entry name" value="TPR"/>
    <property type="match status" value="1"/>
</dbReference>
<dbReference type="InterPro" id="IPR011990">
    <property type="entry name" value="TPR-like_helical_dom_sf"/>
</dbReference>
<dbReference type="PANTHER" id="PTHR12760">
    <property type="entry name" value="TETRATRICOPEPTIDE REPEAT PROTEIN"/>
    <property type="match status" value="1"/>
</dbReference>
<dbReference type="InterPro" id="IPR019734">
    <property type="entry name" value="TPR_rpt"/>
</dbReference>
<dbReference type="AlphaFoldDB" id="A0A6C1DWE3"/>
<evidence type="ECO:0000256" key="3">
    <source>
        <dbReference type="RuleBase" id="RU367091"/>
    </source>
</evidence>
<dbReference type="SUPFAM" id="SSF48452">
    <property type="entry name" value="TPR-like"/>
    <property type="match status" value="1"/>
</dbReference>
<evidence type="ECO:0000256" key="1">
    <source>
        <dbReference type="ARBA" id="ARBA00022803"/>
    </source>
</evidence>
<comment type="similarity">
    <text evidence="3">Belongs to the EMC2 family.</text>
</comment>
<dbReference type="Proteomes" id="UP000501346">
    <property type="component" value="Chromosome ScX-SeX"/>
</dbReference>
<dbReference type="GO" id="GO:0072546">
    <property type="term" value="C:EMC complex"/>
    <property type="evidence" value="ECO:0007669"/>
    <property type="project" value="UniProtKB-UniRule"/>
</dbReference>
<keyword evidence="3" id="KW-0472">Membrane</keyword>
<dbReference type="InterPro" id="IPR039856">
    <property type="entry name" value="EMC2-like"/>
</dbReference>
<comment type="subunit">
    <text evidence="3">Component of the ER membrane protein complex (EMC).</text>
</comment>
<dbReference type="OrthoDB" id="124397at2759"/>
<reference evidence="4 5" key="1">
    <citation type="journal article" date="2019" name="BMC Genomics">
        <title>Chromosome level assembly and comparative genome analysis confirm lager-brewing yeasts originated from a single hybridization.</title>
        <authorList>
            <person name="Salazar A.N."/>
            <person name="Gorter de Vries A.R."/>
            <person name="van den Broek M."/>
            <person name="Brouwers N."/>
            <person name="de la Torre Cortes P."/>
            <person name="Kuijpers N.G.A."/>
            <person name="Daran J.G."/>
            <person name="Abeel T."/>
        </authorList>
    </citation>
    <scope>NUCLEOTIDE SEQUENCE [LARGE SCALE GENOMIC DNA]</scope>
    <source>
        <strain evidence="4 5">CBS 1483</strain>
    </source>
</reference>
<sequence>MLIFVSRDVLIALVDKFIEEVSIFDYLSNYRGVNDIDECAGNTTSRAEDKSKTMMKDLVREKLLTIMNTKAYTRFNPEQLLKLENEVKLYMKCGDSALTEGNYFFLMEMLFYVLVYLNQDVDAQVIYNTLRDRLGESSYKMVIMKATLLQINGDDKGAIEYLEKLLKDDLEYETDFVTYVSIAKKLIAIKTNAKDLNQEAVLQELVKLMDKFPLDAELWWYANEIYFEMGQFERARYCLEQVLCITPFNYVCFGKLSETLYYEALRNKKQAKSELLDKALKNALRSVELSELYLKGWALVNVISREIGESKNKLIKLSESKLKEISTKSNSKDKITAELILNKV</sequence>
<comment type="subcellular location">
    <subcellularLocation>
        <location evidence="3">Endoplasmic reticulum membrane</location>
        <topology evidence="3">Peripheral membrane protein</topology>
        <orientation evidence="3">Cytoplasmic side</orientation>
    </subcellularLocation>
</comment>
<dbReference type="Gene3D" id="1.25.40.10">
    <property type="entry name" value="Tetratricopeptide repeat domain"/>
    <property type="match status" value="1"/>
</dbReference>
<proteinExistence type="inferred from homology"/>
<keyword evidence="1 2" id="KW-0802">TPR repeat</keyword>
<protein>
    <recommendedName>
        <fullName evidence="3">ER membrane protein complex subunit 2</fullName>
    </recommendedName>
</protein>
<dbReference type="EMBL" id="CP048991">
    <property type="protein sequence ID" value="QID80534.1"/>
    <property type="molecule type" value="Genomic_DNA"/>
</dbReference>
<keyword evidence="5" id="KW-1185">Reference proteome</keyword>
<comment type="function">
    <text evidence="3">Part of the endoplasmic reticulum membrane protein complex (EMC) that enables the energy-independent insertion into endoplasmic reticulum membranes of newly synthesized membrane proteins.</text>
</comment>